<feature type="compositionally biased region" description="Low complexity" evidence="1">
    <location>
        <begin position="71"/>
        <end position="88"/>
    </location>
</feature>
<organism evidence="3 4">
    <name type="scientific">Isoptericola peretonis</name>
    <dbReference type="NCBI Taxonomy" id="2918523"/>
    <lineage>
        <taxon>Bacteria</taxon>
        <taxon>Bacillati</taxon>
        <taxon>Actinomycetota</taxon>
        <taxon>Actinomycetes</taxon>
        <taxon>Micrococcales</taxon>
        <taxon>Promicromonosporaceae</taxon>
        <taxon>Isoptericola</taxon>
    </lineage>
</organism>
<reference evidence="3 4" key="1">
    <citation type="submission" date="2022-02" db="EMBL/GenBank/DDBJ databases">
        <title>The car tank lid bacteriome: a reservoir of bacteria with potential in bioremediation of fuel.</title>
        <authorList>
            <person name="Vidal-Verdu A."/>
            <person name="Gomez-Martinez D."/>
            <person name="Latorre-Perez A."/>
            <person name="Pereto J."/>
            <person name="Porcar M."/>
        </authorList>
    </citation>
    <scope>NUCLEOTIDE SEQUENCE [LARGE SCALE GENOMIC DNA]</scope>
    <source>
        <strain evidence="3 4">4D.3</strain>
    </source>
</reference>
<comment type="caution">
    <text evidence="3">The sequence shown here is derived from an EMBL/GenBank/DDBJ whole genome shotgun (WGS) entry which is preliminary data.</text>
</comment>
<evidence type="ECO:0000313" key="3">
    <source>
        <dbReference type="EMBL" id="MCK9796156.1"/>
    </source>
</evidence>
<feature type="region of interest" description="Disordered" evidence="1">
    <location>
        <begin position="71"/>
        <end position="108"/>
    </location>
</feature>
<proteinExistence type="predicted"/>
<gene>
    <name evidence="3" type="ORF">M1843_20630</name>
</gene>
<dbReference type="EMBL" id="JALQCY010000009">
    <property type="protein sequence ID" value="MCK9796156.1"/>
    <property type="molecule type" value="Genomic_DNA"/>
</dbReference>
<feature type="transmembrane region" description="Helical" evidence="2">
    <location>
        <begin position="26"/>
        <end position="46"/>
    </location>
</feature>
<keyword evidence="2" id="KW-0472">Membrane</keyword>
<evidence type="ECO:0000256" key="2">
    <source>
        <dbReference type="SAM" id="Phobius"/>
    </source>
</evidence>
<evidence type="ECO:0000313" key="4">
    <source>
        <dbReference type="Proteomes" id="UP001651050"/>
    </source>
</evidence>
<accession>A0ABT0J9I4</accession>
<keyword evidence="4" id="KW-1185">Reference proteome</keyword>
<dbReference type="InterPro" id="IPR036259">
    <property type="entry name" value="MFS_trans_sf"/>
</dbReference>
<dbReference type="RefSeq" id="WP_416346011.1">
    <property type="nucleotide sequence ID" value="NZ_JALQCY010000009.1"/>
</dbReference>
<dbReference type="Proteomes" id="UP001651050">
    <property type="component" value="Unassembled WGS sequence"/>
</dbReference>
<dbReference type="SUPFAM" id="SSF103473">
    <property type="entry name" value="MFS general substrate transporter"/>
    <property type="match status" value="1"/>
</dbReference>
<protein>
    <submittedName>
        <fullName evidence="3">Uncharacterized protein</fullName>
    </submittedName>
</protein>
<evidence type="ECO:0000256" key="1">
    <source>
        <dbReference type="SAM" id="MobiDB-lite"/>
    </source>
</evidence>
<keyword evidence="2" id="KW-1133">Transmembrane helix</keyword>
<keyword evidence="2" id="KW-0812">Transmembrane</keyword>
<sequence length="108" mass="10811">MRRVLVFGLVVGIVDGALLGASAALGWTWVAWAALVVGLVGAALVARAVPPPRVARPATVTLGLPLRDAQAAEDPAPATAADSESAPAVVEEYPVRPARAGEPTPAAA</sequence>
<name>A0ABT0J9I4_9MICO</name>